<dbReference type="AlphaFoldDB" id="A0A2P5CJY4"/>
<comment type="caution">
    <text evidence="1">The sequence shown here is derived from an EMBL/GenBank/DDBJ whole genome shotgun (WGS) entry which is preliminary data.</text>
</comment>
<reference evidence="2" key="1">
    <citation type="submission" date="2016-06" db="EMBL/GenBank/DDBJ databases">
        <title>Parallel loss of symbiosis genes in relatives of nitrogen-fixing non-legume Parasponia.</title>
        <authorList>
            <person name="Van Velzen R."/>
            <person name="Holmer R."/>
            <person name="Bu F."/>
            <person name="Rutten L."/>
            <person name="Van Zeijl A."/>
            <person name="Liu W."/>
            <person name="Santuari L."/>
            <person name="Cao Q."/>
            <person name="Sharma T."/>
            <person name="Shen D."/>
            <person name="Roswanjaya Y."/>
            <person name="Wardhani T."/>
            <person name="Kalhor M.S."/>
            <person name="Jansen J."/>
            <person name="Van den Hoogen J."/>
            <person name="Gungor B."/>
            <person name="Hartog M."/>
            <person name="Hontelez J."/>
            <person name="Verver J."/>
            <person name="Yang W.-C."/>
            <person name="Schijlen E."/>
            <person name="Repin R."/>
            <person name="Schilthuizen M."/>
            <person name="Schranz E."/>
            <person name="Heidstra R."/>
            <person name="Miyata K."/>
            <person name="Fedorova E."/>
            <person name="Kohlen W."/>
            <person name="Bisseling T."/>
            <person name="Smit S."/>
            <person name="Geurts R."/>
        </authorList>
    </citation>
    <scope>NUCLEOTIDE SEQUENCE [LARGE SCALE GENOMIC DNA]</scope>
    <source>
        <strain evidence="2">cv. WU1-14</strain>
    </source>
</reference>
<evidence type="ECO:0000313" key="2">
    <source>
        <dbReference type="Proteomes" id="UP000237105"/>
    </source>
</evidence>
<dbReference type="OrthoDB" id="10399850at2759"/>
<dbReference type="Proteomes" id="UP000237105">
    <property type="component" value="Unassembled WGS sequence"/>
</dbReference>
<protein>
    <submittedName>
        <fullName evidence="1">Uncharacterized protein</fullName>
    </submittedName>
</protein>
<accession>A0A2P5CJY4</accession>
<sequence>MVRVTWEPLFRGLRLTAAANSLVSVSESIQTRKQDARLDTRLFDISARAVSYPSQGSFEICHVLTGECRTRPVLARKGFESLTNVQLQPWNNMQYNLGGSVSAIMSLSANIKTTSTSR</sequence>
<gene>
    <name evidence="1" type="ORF">PanWU01x14_147360</name>
</gene>
<name>A0A2P5CJY4_PARAD</name>
<organism evidence="1 2">
    <name type="scientific">Parasponia andersonii</name>
    <name type="common">Sponia andersonii</name>
    <dbReference type="NCBI Taxonomy" id="3476"/>
    <lineage>
        <taxon>Eukaryota</taxon>
        <taxon>Viridiplantae</taxon>
        <taxon>Streptophyta</taxon>
        <taxon>Embryophyta</taxon>
        <taxon>Tracheophyta</taxon>
        <taxon>Spermatophyta</taxon>
        <taxon>Magnoliopsida</taxon>
        <taxon>eudicotyledons</taxon>
        <taxon>Gunneridae</taxon>
        <taxon>Pentapetalae</taxon>
        <taxon>rosids</taxon>
        <taxon>fabids</taxon>
        <taxon>Rosales</taxon>
        <taxon>Cannabaceae</taxon>
        <taxon>Parasponia</taxon>
    </lineage>
</organism>
<keyword evidence="2" id="KW-1185">Reference proteome</keyword>
<proteinExistence type="predicted"/>
<evidence type="ECO:0000313" key="1">
    <source>
        <dbReference type="EMBL" id="PON61359.1"/>
    </source>
</evidence>
<dbReference type="EMBL" id="JXTB01000122">
    <property type="protein sequence ID" value="PON61359.1"/>
    <property type="molecule type" value="Genomic_DNA"/>
</dbReference>